<accession>A0A1C5GA50</accession>
<dbReference type="AlphaFoldDB" id="A0A1C5GA50"/>
<name>A0A1C5GA50_MICEH</name>
<dbReference type="Proteomes" id="UP000198251">
    <property type="component" value="Chromosome I"/>
</dbReference>
<sequence length="71" mass="6896">MQAAAMSLAAVVAAAAVVRARRRRAVGDTMGGDLPALRDGAFADASTVGMPVPGGAAGRDKQTASSAAAAR</sequence>
<protein>
    <submittedName>
        <fullName evidence="2">Uncharacterized protein</fullName>
    </submittedName>
</protein>
<feature type="region of interest" description="Disordered" evidence="1">
    <location>
        <begin position="48"/>
        <end position="71"/>
    </location>
</feature>
<evidence type="ECO:0000256" key="1">
    <source>
        <dbReference type="SAM" id="MobiDB-lite"/>
    </source>
</evidence>
<dbReference type="RefSeq" id="WP_089000458.1">
    <property type="nucleotide sequence ID" value="NZ_JBFAAC010000012.1"/>
</dbReference>
<evidence type="ECO:0000313" key="3">
    <source>
        <dbReference type="Proteomes" id="UP000198251"/>
    </source>
</evidence>
<dbReference type="GeneID" id="95802641"/>
<keyword evidence="3" id="KW-1185">Reference proteome</keyword>
<proteinExistence type="predicted"/>
<organism evidence="2 3">
    <name type="scientific">Micromonospora echinofusca</name>
    <dbReference type="NCBI Taxonomy" id="47858"/>
    <lineage>
        <taxon>Bacteria</taxon>
        <taxon>Bacillati</taxon>
        <taxon>Actinomycetota</taxon>
        <taxon>Actinomycetes</taxon>
        <taxon>Micromonosporales</taxon>
        <taxon>Micromonosporaceae</taxon>
        <taxon>Micromonospora</taxon>
    </lineage>
</organism>
<gene>
    <name evidence="2" type="ORF">GA0070610_2851</name>
</gene>
<dbReference type="EMBL" id="LT607733">
    <property type="protein sequence ID" value="SCG16580.1"/>
    <property type="molecule type" value="Genomic_DNA"/>
</dbReference>
<evidence type="ECO:0000313" key="2">
    <source>
        <dbReference type="EMBL" id="SCG16580.1"/>
    </source>
</evidence>
<reference evidence="2 3" key="1">
    <citation type="submission" date="2016-06" db="EMBL/GenBank/DDBJ databases">
        <authorList>
            <person name="Kjaerup R.B."/>
            <person name="Dalgaard T.S."/>
            <person name="Juul-Madsen H.R."/>
        </authorList>
    </citation>
    <scope>NUCLEOTIDE SEQUENCE [LARGE SCALE GENOMIC DNA]</scope>
    <source>
        <strain evidence="2 3">DSM 43913</strain>
    </source>
</reference>